<dbReference type="AlphaFoldDB" id="I3W0E3"/>
<sequence length="83" mass="9480">MWRIIIDGFHCENLKEALQKCMHSAITPCVIKPVATYAVATDLTSSLRRQARENFLQINIRIMTIQPSSLDQTNDCRRPFSTA</sequence>
<dbReference type="EMBL" id="JQ418525">
    <property type="protein sequence ID" value="AFK89070.1"/>
    <property type="molecule type" value="Genomic_DNA"/>
</dbReference>
<proteinExistence type="predicted"/>
<organism evidence="1">
    <name type="scientific">Pseudomonas syringae</name>
    <dbReference type="NCBI Taxonomy" id="317"/>
    <lineage>
        <taxon>Bacteria</taxon>
        <taxon>Pseudomonadati</taxon>
        <taxon>Pseudomonadota</taxon>
        <taxon>Gammaproteobacteria</taxon>
        <taxon>Pseudomonadales</taxon>
        <taxon>Pseudomonadaceae</taxon>
        <taxon>Pseudomonas</taxon>
    </lineage>
</organism>
<accession>I3W0E3</accession>
<geneLocation type="plasmid" evidence="1">
    <name>pB76-81</name>
</geneLocation>
<name>I3W0E3_PSESX</name>
<reference evidence="1" key="1">
    <citation type="submission" date="2012-01" db="EMBL/GenBank/DDBJ databases">
        <authorList>
            <person name="Summers A.O."/>
            <person name="Wireman J."/>
        </authorList>
    </citation>
    <scope>NUCLEOTIDE SEQUENCE</scope>
    <source>
        <strain evidence="1">B76</strain>
        <plasmid evidence="1">pB76-81</plasmid>
    </source>
</reference>
<keyword evidence="1" id="KW-0614">Plasmid</keyword>
<evidence type="ECO:0000313" key="1">
    <source>
        <dbReference type="EMBL" id="AFK89070.1"/>
    </source>
</evidence>
<protein>
    <submittedName>
        <fullName evidence="1">Uncharacterized protein</fullName>
    </submittedName>
</protein>